<proteinExistence type="predicted"/>
<reference evidence="3 4" key="1">
    <citation type="journal article" date="2009" name="Int. J. Syst. Evol. Microbiol.">
        <title>Nocardioides caeni sp. nov., isolated from wastewater.</title>
        <authorList>
            <person name="Yoon J.H."/>
            <person name="Kang S.J."/>
            <person name="Park S."/>
            <person name="Kim W."/>
            <person name="Oh T.K."/>
        </authorList>
    </citation>
    <scope>NUCLEOTIDE SEQUENCE [LARGE SCALE GENOMIC DNA]</scope>
    <source>
        <strain evidence="3 4">DSM 23134</strain>
    </source>
</reference>
<dbReference type="Proteomes" id="UP000307087">
    <property type="component" value="Unassembled WGS sequence"/>
</dbReference>
<dbReference type="OrthoDB" id="3780094at2"/>
<comment type="caution">
    <text evidence="3">The sequence shown here is derived from an EMBL/GenBank/DDBJ whole genome shotgun (WGS) entry which is preliminary data.</text>
</comment>
<sequence>MRRLGGRLRGLLHDRRRDERGAAAVLMGIGLTLVLVAIAAFSVDLGMQRATRRDMQALADLVALDLARQLDGRTVSGLAATMNTEMARSVARNGDTLGDAPELDWDLGRMDGSDFVELSDDDVPSAVRVSAGTSVDFQFGGVTGVTQGDAARTAIARRAVPSVCFSVGAKTLTLNTAESALGPLLNGILQANLGAIGYEGLVDVKNVSVPLVDLLVELNVGSIDQVATTNVSLLNLMLATADVLRAEGNTAAAQILEGITLTVPGLDIPLGDILDVGTATDLSGLDVDLNVLDIIGAGIVAANGENAIAVSVPGVTEITIIEPPKTGCGARGATAESGQIRLRLAPSLLSAALPWLLESTVDLSVIVGAATATIDADLECLPDVVTMRTRTAAVDVLPPVPPSQGQVELGVTMSKFLNSIPALGPVLSLALNLLGLNRVDLDVALRGGVSVTEERRRILYPEPPELPPVVTFPETGVAQALTVQVDHVKLGLGQQGLLSVLNPVLASVLSGVVVPIANPVVALLNTALTPIFNTLTSVLGLKLGVADVRMHGRPVCAGVKLVG</sequence>
<dbReference type="Pfam" id="PF13400">
    <property type="entry name" value="Tad"/>
    <property type="match status" value="1"/>
</dbReference>
<keyword evidence="4" id="KW-1185">Reference proteome</keyword>
<evidence type="ECO:0000313" key="4">
    <source>
        <dbReference type="Proteomes" id="UP000307087"/>
    </source>
</evidence>
<name>A0A4V6T618_9ACTN</name>
<dbReference type="EMBL" id="STGW01000002">
    <property type="protein sequence ID" value="THV17706.1"/>
    <property type="molecule type" value="Genomic_DNA"/>
</dbReference>
<evidence type="ECO:0000313" key="3">
    <source>
        <dbReference type="EMBL" id="THV17706.1"/>
    </source>
</evidence>
<evidence type="ECO:0000256" key="1">
    <source>
        <dbReference type="SAM" id="Phobius"/>
    </source>
</evidence>
<dbReference type="RefSeq" id="WP_136561642.1">
    <property type="nucleotide sequence ID" value="NZ_BAABLS010000001.1"/>
</dbReference>
<protein>
    <recommendedName>
        <fullName evidence="2">Putative Flp pilus-assembly TadG-like N-terminal domain-containing protein</fullName>
    </recommendedName>
</protein>
<gene>
    <name evidence="3" type="ORF">E9934_04325</name>
</gene>
<accession>A0A4V6T618</accession>
<keyword evidence="1" id="KW-1133">Transmembrane helix</keyword>
<organism evidence="3 4">
    <name type="scientific">Nocardioides caeni</name>
    <dbReference type="NCBI Taxonomy" id="574700"/>
    <lineage>
        <taxon>Bacteria</taxon>
        <taxon>Bacillati</taxon>
        <taxon>Actinomycetota</taxon>
        <taxon>Actinomycetes</taxon>
        <taxon>Propionibacteriales</taxon>
        <taxon>Nocardioidaceae</taxon>
        <taxon>Nocardioides</taxon>
    </lineage>
</organism>
<evidence type="ECO:0000259" key="2">
    <source>
        <dbReference type="Pfam" id="PF13400"/>
    </source>
</evidence>
<feature type="transmembrane region" description="Helical" evidence="1">
    <location>
        <begin position="21"/>
        <end position="43"/>
    </location>
</feature>
<dbReference type="AlphaFoldDB" id="A0A4V6T618"/>
<keyword evidence="1" id="KW-0812">Transmembrane</keyword>
<feature type="domain" description="Putative Flp pilus-assembly TadG-like N-terminal" evidence="2">
    <location>
        <begin position="21"/>
        <end position="64"/>
    </location>
</feature>
<keyword evidence="1" id="KW-0472">Membrane</keyword>
<dbReference type="InterPro" id="IPR028087">
    <property type="entry name" value="Tad_N"/>
</dbReference>